<reference evidence="3 4" key="1">
    <citation type="submission" date="2019-01" db="EMBL/GenBank/DDBJ databases">
        <authorList>
            <consortium name="Pathogen Informatics"/>
        </authorList>
    </citation>
    <scope>NUCLEOTIDE SEQUENCE [LARGE SCALE GENOMIC DNA]</scope>
    <source>
        <strain evidence="3 4">NCTC10181</strain>
    </source>
</reference>
<feature type="coiled-coil region" evidence="1">
    <location>
        <begin position="1680"/>
        <end position="1741"/>
    </location>
</feature>
<keyword evidence="2" id="KW-0812">Transmembrane</keyword>
<keyword evidence="1" id="KW-0175">Coiled coil</keyword>
<protein>
    <submittedName>
        <fullName evidence="3">Uncharacterized protein</fullName>
    </submittedName>
</protein>
<organism evidence="3 4">
    <name type="scientific">Mycoplasmopsis citelli</name>
    <dbReference type="NCBI Taxonomy" id="171281"/>
    <lineage>
        <taxon>Bacteria</taxon>
        <taxon>Bacillati</taxon>
        <taxon>Mycoplasmatota</taxon>
        <taxon>Mycoplasmoidales</taxon>
        <taxon>Metamycoplasmataceae</taxon>
        <taxon>Mycoplasmopsis</taxon>
    </lineage>
</organism>
<proteinExistence type="predicted"/>
<evidence type="ECO:0000313" key="4">
    <source>
        <dbReference type="Proteomes" id="UP000290985"/>
    </source>
</evidence>
<evidence type="ECO:0000256" key="2">
    <source>
        <dbReference type="SAM" id="Phobius"/>
    </source>
</evidence>
<dbReference type="KEGG" id="mcit:NCTC10181_00188"/>
<feature type="coiled-coil region" evidence="1">
    <location>
        <begin position="236"/>
        <end position="270"/>
    </location>
</feature>
<keyword evidence="2" id="KW-0472">Membrane</keyword>
<dbReference type="RefSeq" id="WP_129725192.1">
    <property type="nucleotide sequence ID" value="NZ_LR215036.1"/>
</dbReference>
<dbReference type="OrthoDB" id="393869at2"/>
<keyword evidence="4" id="KW-1185">Reference proteome</keyword>
<dbReference type="Proteomes" id="UP000290985">
    <property type="component" value="Chromosome"/>
</dbReference>
<feature type="transmembrane region" description="Helical" evidence="2">
    <location>
        <begin position="12"/>
        <end position="34"/>
    </location>
</feature>
<evidence type="ECO:0000256" key="1">
    <source>
        <dbReference type="SAM" id="Coils"/>
    </source>
</evidence>
<gene>
    <name evidence="3" type="ORF">NCTC10181_00188</name>
</gene>
<evidence type="ECO:0000313" key="3">
    <source>
        <dbReference type="EMBL" id="VEU74351.1"/>
    </source>
</evidence>
<sequence>MTKIKNKKLRKTFIWSSALAVPAATGLGATLFLIHSNEAVNSSTVYGNFLEGENLFKLYSPYISASENQKNQIIQAYNEAKNIWKSKDTKLNQKLIALDKAQASAFDFYINNLDKVKTVEKEPSIFWNKILSNQEGRIRELDLKDQLTQLKKDQSTKFFDVLYSSTNEQKQEYLRNISSEITKLVASQNEILNPFINLLEGTATKLDTLPFEGLKKDVSSSLTPLYSRIISSNIRLNEVEIASQDTNKEVSKLEEILNSSQSEINEIEQYLKLIKPYENNAGYTQVEKDNVKKFLNSTQINLNIALNKGDINQIRNSVVTFYEQISDTQKTVAEIKQVVSGLNVYVDKFDSKLRFNKELINQLIAQVLLINDKKALISAKSNLFSEFYALKFSNQIINEIQQNAAQALKNNIIIPTKEILLSSQIDAIINKNLRAKELANELFKFYNVENNELENLAYLNDELKLIQAQLLDINGLKFTSDDIKNQLKELNNQVIQTYSNSVSAAYLNAVKNKLNESFREILKTNLKQLINLMDQEIVLVTNLNDPINSIVVDEAEKLNASSKVMIEDFNPIPSTQIINQIKTYDIKLQNLINANKQTKAENVSEFTDNYLNVVFSNNDNAHVFTDKEQKRINLYNQYKHDLDQLREMINSGNGDEKVALEIEKLSKKLQNLIDTGNDFRALSLLDQQAQATINTKQDGPTSLILKPYINSVENARLELNSLFANPDAKSDQIIAAHKKLQKALKELNEADARVLIQQKITQLKSEIDINYQNDFSSPGAQALLNQYNDLLAQARDISNDQKSDILLIRANSLIEITPYLYDLELNKKRLMKIIGEKNSAKYTGSKTNTSIKRGNEEIQNANDLVARLNDPNNIPNLEAFKNQKSELFNRGDEILLAYEQDKIEILNQEIQNTKNSQSGSANLNYANTLEKVNNYAIVQKSQINYQKAQEAAQKMEFLKNLADLSGDLLNSYNLYKDNSKTTPLADYISNLLLNNELNTADENEQIVTKIENLTKAKNIIQAKKEFLDVFEKLKVILEENKNWKIYAPLKSEINLIFQQSNSIIFDNDLTVEQIQAQKDLFENKINFYKTKKQDLLDAFNQAIDKVNQKEISLDADLTTIKNSNTTYNFDTYYAQVKASYANDKTEAQKVNVDTDDINAYLNKLEVGYNKDLALNKLKDLQAIINSASFGNTNLHNKTKIAWNSFDTSVKNSLSLNNLALDNVKAIINKINRSLDLLGLQKRIADYVASPSRQSQTLSIEALKDALDTSLPLNSDNFDEINDKYNKLNEVYLKEVDAQEIRENIIATLENDNLANGPFGIVKNLTDALGSTYDNDVTTKLDTFIANTKVVANTATVKADLVDLLTKVNVIKDEVPSIAQLAKDVASAKNVDLAVTNKNSNIINQFSQSLNTLINEAKNSYFKETQSGSANNIAFYTNLSNQITFTAAKISAADDLATKLKEIQTIVNSSEFNLRTLNGQVSLDKLSEINAYLDSFETTAISNNNKDQAAVDQINVLTQKATAFKNIISTDLDVLKYATTLANTNSTTDASDLNSLISIVWDSIPRANAYNNSSLGVKVGNTYNVNDLFNLDSQNGITLDQYTQLSDKIIQEISDLKALISTKNTYRNLTHTKIEALKNQNFTPIIQNDLKNALLTFLETLDHSNNTANTFTIAPDGSGNLNTIRNKVTIIENKLNALKDLATQAYELNNLNSTIVSNDPLVTAAKANIDQLINKAKEYFNDTDKMSLTGSESIENVTLNLQAQKFRLTLLSAYDEVKAEVDSDAVLPTQAKNVLLSKLNEFKTAYNAQNANLEQLYDTYFKNAADVTDVNARNSIIKYILENAVSLQREFNKALSYVALKNTNLDNNAVETSFNQLEALINNVQSGVQVTLNNTQNNEATKIQLRNTIENNINQLISAKKDQLTEQKDTDNEVKNFFDTVNNTLAPGTAPSYVDNFIQKGINDLESAINTKDTLSYSDVNVYLASAKAVASLQIFDLYNRAINAVDSIKTTVADYYNDFASSKTIVRSGSLVDDTIYAPILQLKDSIDHALNDNDFNNIENYATKINALLAIINGNYQTTINNFVTAIKDKFAQKFAPTPQQGQVGQAGFYVKLINKLDPLKQNINGQTYNLYRYNQAEELENQYDAFKNEFENVNQIYNSIISKNDSGSLANFATLVDHLNKEFLKLENGIKDAISKALSKNPLEEVFADLFETIRYSDTSNDTNAIKVKFDTFKQSIQTLSNSVNATNSFNFADLNQTSSLDQTLFDLINKLTEYKDWVKQAENKNLLLTQLDDNPNKANLFPPIEANLDRDFDKKYKVISTNKEYTRKKFVQNFDAIVGANPNANTSELVQIDNNDAFLAMFDQFAFTKKDLKDTGDLKSIYSPIKLKVYIKKYNQNGWFDLVAPTADEVDRQSLRAKVVYSYESSNVDIGGLKTEKDVVITFKTLDKIEVASGTSSIFIKDATDVGTNAKYEVIDVDEAGWNIPQVANAQDPNYQSVKEQVIAKVYNKMKASIFNLTNNSTALSTNVINPDQNYLNALNTSNDPNLQNVRYVTSSQNNRLSAYLDQNNRNSTTKYGFDFDNQASIPITYNVTLTTKKQDEVLDIIPVDSEKGFAFLQMQAGFITGIAPYGKDTAEVGRPQKYDYTLTKAGSGFLNIYNNTTDWWTVTNDKIPPGVNFNLYSFNFDYDPVARKVYVYNSWTENILFVINNSSLNNSLNSNRNNATFKQSDRDFLTNLKNKFGNNPQNYRPLPSELVKAFSLFASLPNAIFNNSDNSHWLPWSSSSSFGGGPVFPLSGGQSTVFRTSRTTPNTATLRNVPASDFPRNFGNNLIKASARQALYSASINKFWFKIR</sequence>
<keyword evidence="2" id="KW-1133">Transmembrane helix</keyword>
<accession>A0A449B1A1</accession>
<dbReference type="EMBL" id="LR215036">
    <property type="protein sequence ID" value="VEU74351.1"/>
    <property type="molecule type" value="Genomic_DNA"/>
</dbReference>
<name>A0A449B1A1_9BACT</name>